<dbReference type="GO" id="GO:0005886">
    <property type="term" value="C:plasma membrane"/>
    <property type="evidence" value="ECO:0007669"/>
    <property type="project" value="TreeGrafter"/>
</dbReference>
<evidence type="ECO:0000256" key="12">
    <source>
        <dbReference type="SAM" id="MobiDB-lite"/>
    </source>
</evidence>
<evidence type="ECO:0000256" key="13">
    <source>
        <dbReference type="SAM" id="Phobius"/>
    </source>
</evidence>
<proteinExistence type="inferred from homology"/>
<gene>
    <name evidence="14" type="ORF">MN116_004402</name>
</gene>
<feature type="compositionally biased region" description="Pro residues" evidence="12">
    <location>
        <begin position="30"/>
        <end position="40"/>
    </location>
</feature>
<evidence type="ECO:0000256" key="5">
    <source>
        <dbReference type="ARBA" id="ARBA00022989"/>
    </source>
</evidence>
<dbReference type="AlphaFoldDB" id="A0AAE2D6F7"/>
<evidence type="ECO:0000256" key="1">
    <source>
        <dbReference type="ARBA" id="ARBA00004141"/>
    </source>
</evidence>
<feature type="region of interest" description="Disordered" evidence="12">
    <location>
        <begin position="24"/>
        <end position="60"/>
    </location>
</feature>
<feature type="transmembrane region" description="Helical" evidence="13">
    <location>
        <begin position="97"/>
        <end position="118"/>
    </location>
</feature>
<accession>A0AAE2D6F7</accession>
<dbReference type="EMBL" id="JALJAT010000002">
    <property type="protein sequence ID" value="KAK4473228.1"/>
    <property type="molecule type" value="Genomic_DNA"/>
</dbReference>
<evidence type="ECO:0000256" key="9">
    <source>
        <dbReference type="ARBA" id="ARBA00023201"/>
    </source>
</evidence>
<name>A0AAE2D6F7_SCHME</name>
<keyword evidence="10 11" id="KW-0407">Ion channel</keyword>
<keyword evidence="15" id="KW-1185">Reference proteome</keyword>
<evidence type="ECO:0000256" key="7">
    <source>
        <dbReference type="ARBA" id="ARBA00023065"/>
    </source>
</evidence>
<dbReference type="PANTHER" id="PTHR11690">
    <property type="entry name" value="AMILORIDE-SENSITIVE SODIUM CHANNEL-RELATED"/>
    <property type="match status" value="1"/>
</dbReference>
<dbReference type="Gene3D" id="2.60.470.10">
    <property type="entry name" value="Acid-sensing ion channels like domains"/>
    <property type="match status" value="1"/>
</dbReference>
<organism evidence="14 15">
    <name type="scientific">Schistosoma mekongi</name>
    <name type="common">Parasitic worm</name>
    <dbReference type="NCBI Taxonomy" id="38744"/>
    <lineage>
        <taxon>Eukaryota</taxon>
        <taxon>Metazoa</taxon>
        <taxon>Spiralia</taxon>
        <taxon>Lophotrochozoa</taxon>
        <taxon>Platyhelminthes</taxon>
        <taxon>Trematoda</taxon>
        <taxon>Digenea</taxon>
        <taxon>Strigeidida</taxon>
        <taxon>Schistosomatoidea</taxon>
        <taxon>Schistosomatidae</taxon>
        <taxon>Schistosoma</taxon>
    </lineage>
</organism>
<dbReference type="GO" id="GO:0015280">
    <property type="term" value="F:ligand-gated sodium channel activity"/>
    <property type="evidence" value="ECO:0007669"/>
    <property type="project" value="TreeGrafter"/>
</dbReference>
<dbReference type="InterPro" id="IPR001873">
    <property type="entry name" value="ENaC"/>
</dbReference>
<evidence type="ECO:0000256" key="3">
    <source>
        <dbReference type="ARBA" id="ARBA00022461"/>
    </source>
</evidence>
<reference evidence="14" key="1">
    <citation type="submission" date="2022-04" db="EMBL/GenBank/DDBJ databases">
        <authorList>
            <person name="Xu L."/>
            <person name="Lv Z."/>
        </authorList>
    </citation>
    <scope>NUCLEOTIDE SEQUENCE</scope>
    <source>
        <strain evidence="14">LV_2022a</strain>
    </source>
</reference>
<evidence type="ECO:0000256" key="11">
    <source>
        <dbReference type="RuleBase" id="RU000679"/>
    </source>
</evidence>
<dbReference type="PRINTS" id="PR01078">
    <property type="entry name" value="AMINACHANNEL"/>
</dbReference>
<keyword evidence="6" id="KW-0915">Sodium</keyword>
<evidence type="ECO:0000313" key="15">
    <source>
        <dbReference type="Proteomes" id="UP001292079"/>
    </source>
</evidence>
<keyword evidence="8 13" id="KW-0472">Membrane</keyword>
<comment type="similarity">
    <text evidence="11">Belongs to the amiloride-sensitive sodium channel (TC 1.A.6) family.</text>
</comment>
<comment type="caution">
    <text evidence="14">The sequence shown here is derived from an EMBL/GenBank/DDBJ whole genome shotgun (WGS) entry which is preliminary data.</text>
</comment>
<feature type="compositionally biased region" description="Low complexity" evidence="12">
    <location>
        <begin position="41"/>
        <end position="56"/>
    </location>
</feature>
<evidence type="ECO:0000256" key="8">
    <source>
        <dbReference type="ARBA" id="ARBA00023136"/>
    </source>
</evidence>
<protein>
    <recommendedName>
        <fullName evidence="16">FMRFamide-activated amiloride-sensitive sodium channel</fullName>
    </recommendedName>
</protein>
<keyword evidence="9 11" id="KW-0739">Sodium transport</keyword>
<keyword evidence="5 13" id="KW-1133">Transmembrane helix</keyword>
<dbReference type="Pfam" id="PF00858">
    <property type="entry name" value="ASC"/>
    <property type="match status" value="1"/>
</dbReference>
<keyword evidence="3 11" id="KW-0894">Sodium channel</keyword>
<evidence type="ECO:0000256" key="4">
    <source>
        <dbReference type="ARBA" id="ARBA00022692"/>
    </source>
</evidence>
<dbReference type="PANTHER" id="PTHR11690:SF248">
    <property type="entry name" value="PICKPOCKET 17, ISOFORM A"/>
    <property type="match status" value="1"/>
</dbReference>
<evidence type="ECO:0008006" key="16">
    <source>
        <dbReference type="Google" id="ProtNLM"/>
    </source>
</evidence>
<comment type="subcellular location">
    <subcellularLocation>
        <location evidence="1">Membrane</location>
        <topology evidence="1">Multi-pass membrane protein</topology>
    </subcellularLocation>
</comment>
<reference evidence="14" key="2">
    <citation type="journal article" date="2023" name="Infect Dis Poverty">
        <title>Chromosome-scale genome of the human blood fluke Schistosoma mekongi and its implications for public health.</title>
        <authorList>
            <person name="Zhou M."/>
            <person name="Xu L."/>
            <person name="Xu D."/>
            <person name="Chen W."/>
            <person name="Khan J."/>
            <person name="Hu Y."/>
            <person name="Huang H."/>
            <person name="Wei H."/>
            <person name="Zhang Y."/>
            <person name="Chusongsang P."/>
            <person name="Tanasarnprasert K."/>
            <person name="Hu X."/>
            <person name="Limpanont Y."/>
            <person name="Lv Z."/>
        </authorList>
    </citation>
    <scope>NUCLEOTIDE SEQUENCE</scope>
    <source>
        <strain evidence="14">LV_2022a</strain>
    </source>
</reference>
<sequence>MRKHKNSEKSIKCKYSNKSIISECQNSKLPPSPPPPPASPSPLSHHSHPQQQQQQQQHHHHHHCGYCSPKLAFDLFCSCTSVRGMAKIRRGPKVLRIMWLTFVLSMTFLLLSSTALLIKDFLNYDVSVHTQLIMDNPSPFPALTVCHQPPFSYEAYKLWNESKILSPSQYNLYMRKLILNALHKNDIDSASSIWSYDSLSVYYQNLDYKESLNLGHSPTIFLNCMRIFSHISAFEDNCTLLSGYRIRRLSHHQYLNCYTFEPINMYAANETTFLSLIVGMGPRDKDINLQQAFLPDVFEQARGLRVVIHEAGTMPDLEKNGIHVEPGKLNEINYEPIHWQRLNTPKRPCIQPNESHQYLDLGVKYNYTHSQCLLVHQQIEIMNNCHCIYVMHPRLILPNKNLPYCGRLWPQLNQTEFIQKILCLSKYLNNSIKQKYNGYTCFPRCEFYDYESTTSVTKWRAYPWQLYWLRVQNQATQWLLNYHEKFPQHNITMTAAYKLWQFYLHYHDLTHLPRKSDLLKNFHNNYTDIISLLPSWPPENLDLDSEDFAYVILKRKSHSTIEKTEKLVLSLYVLISRIGGLCSLTIGLTAAFFVELFEFGYLLYTHNMNTALVVQTDKCIQLQTNVHNEHNEQKTTCLQHNTTINEH</sequence>
<keyword evidence="7 11" id="KW-0406">Ion transport</keyword>
<keyword evidence="4 11" id="KW-0812">Transmembrane</keyword>
<evidence type="ECO:0000256" key="6">
    <source>
        <dbReference type="ARBA" id="ARBA00023053"/>
    </source>
</evidence>
<evidence type="ECO:0000256" key="2">
    <source>
        <dbReference type="ARBA" id="ARBA00022448"/>
    </source>
</evidence>
<evidence type="ECO:0000256" key="10">
    <source>
        <dbReference type="ARBA" id="ARBA00023303"/>
    </source>
</evidence>
<keyword evidence="2 11" id="KW-0813">Transport</keyword>
<evidence type="ECO:0000313" key="14">
    <source>
        <dbReference type="EMBL" id="KAK4473228.1"/>
    </source>
</evidence>
<dbReference type="Proteomes" id="UP001292079">
    <property type="component" value="Unassembled WGS sequence"/>
</dbReference>